<reference evidence="2" key="1">
    <citation type="submission" date="2016-10" db="EMBL/GenBank/DDBJ databases">
        <authorList>
            <person name="Varghese N."/>
            <person name="Submissions S."/>
        </authorList>
    </citation>
    <scope>NUCLEOTIDE SEQUENCE [LARGE SCALE GENOMIC DNA]</scope>
    <source>
        <strain evidence="2">Nm44</strain>
    </source>
</reference>
<dbReference type="InterPro" id="IPR029052">
    <property type="entry name" value="Metallo-depent_PP-like"/>
</dbReference>
<name>A0A1I4RNJ0_9PROT</name>
<gene>
    <name evidence="1" type="ORF">SAMN05421863_103415</name>
</gene>
<dbReference type="Gene3D" id="3.60.21.10">
    <property type="match status" value="1"/>
</dbReference>
<dbReference type="Proteomes" id="UP000183287">
    <property type="component" value="Unassembled WGS sequence"/>
</dbReference>
<proteinExistence type="predicted"/>
<dbReference type="RefSeq" id="WP_083398484.1">
    <property type="nucleotide sequence ID" value="NZ_FOUB01000034.1"/>
</dbReference>
<dbReference type="AlphaFoldDB" id="A0A1I4RNJ0"/>
<keyword evidence="2" id="KW-1185">Reference proteome</keyword>
<organism evidence="1 2">
    <name type="scientific">Nitrosomonas communis</name>
    <dbReference type="NCBI Taxonomy" id="44574"/>
    <lineage>
        <taxon>Bacteria</taxon>
        <taxon>Pseudomonadati</taxon>
        <taxon>Pseudomonadota</taxon>
        <taxon>Betaproteobacteria</taxon>
        <taxon>Nitrosomonadales</taxon>
        <taxon>Nitrosomonadaceae</taxon>
        <taxon>Nitrosomonas</taxon>
    </lineage>
</organism>
<sequence>MYEISILLNEKQCLIGNAYAMCSEKDSAPYHAIETLLKGPEVALPEGVTFKDKDGHTRKVTRIKWWIPAHYEIKERLHLGSELTSDHKLADMPLDSGYLYPLAYKPAFIGHYWMNDKIPKSLSHNCACLDYSIAEGGKLVAYKWRGEKQLKESHFERCK</sequence>
<evidence type="ECO:0000313" key="1">
    <source>
        <dbReference type="EMBL" id="SFM53798.1"/>
    </source>
</evidence>
<accession>A0A1I4RNJ0</accession>
<dbReference type="EMBL" id="FOUB01000034">
    <property type="protein sequence ID" value="SFM53798.1"/>
    <property type="molecule type" value="Genomic_DNA"/>
</dbReference>
<evidence type="ECO:0000313" key="2">
    <source>
        <dbReference type="Proteomes" id="UP000183287"/>
    </source>
</evidence>
<dbReference type="OrthoDB" id="9807890at2"/>
<protein>
    <submittedName>
        <fullName evidence="1">Uncharacterized protein</fullName>
    </submittedName>
</protein>